<evidence type="ECO:0008006" key="5">
    <source>
        <dbReference type="Google" id="ProtNLM"/>
    </source>
</evidence>
<evidence type="ECO:0000259" key="1">
    <source>
        <dbReference type="PROSITE" id="PS50404"/>
    </source>
</evidence>
<dbReference type="PROSITE" id="PS50405">
    <property type="entry name" value="GST_CTER"/>
    <property type="match status" value="1"/>
</dbReference>
<dbReference type="EMBL" id="JAAAUY010000802">
    <property type="protein sequence ID" value="KAF9326288.1"/>
    <property type="molecule type" value="Genomic_DNA"/>
</dbReference>
<accession>A0A9P5VIQ8</accession>
<proteinExistence type="predicted"/>
<dbReference type="GO" id="GO:0006749">
    <property type="term" value="P:glutathione metabolic process"/>
    <property type="evidence" value="ECO:0007669"/>
    <property type="project" value="TreeGrafter"/>
</dbReference>
<gene>
    <name evidence="3" type="ORF">BG006_010281</name>
</gene>
<name>A0A9P5VIQ8_9FUNG</name>
<dbReference type="PANTHER" id="PTHR11571">
    <property type="entry name" value="GLUTATHIONE S-TRANSFERASE"/>
    <property type="match status" value="1"/>
</dbReference>
<dbReference type="InterPro" id="IPR004045">
    <property type="entry name" value="Glutathione_S-Trfase_N"/>
</dbReference>
<keyword evidence="4" id="KW-1185">Reference proteome</keyword>
<dbReference type="PANTHER" id="PTHR11571:SF150">
    <property type="entry name" value="GLUTATHIONE S-TRANSFERASE"/>
    <property type="match status" value="1"/>
</dbReference>
<dbReference type="SUPFAM" id="SSF52833">
    <property type="entry name" value="Thioredoxin-like"/>
    <property type="match status" value="1"/>
</dbReference>
<reference evidence="3" key="1">
    <citation type="journal article" date="2020" name="Fungal Divers.">
        <title>Resolving the Mortierellaceae phylogeny through synthesis of multi-gene phylogenetics and phylogenomics.</title>
        <authorList>
            <person name="Vandepol N."/>
            <person name="Liber J."/>
            <person name="Desiro A."/>
            <person name="Na H."/>
            <person name="Kennedy M."/>
            <person name="Barry K."/>
            <person name="Grigoriev I.V."/>
            <person name="Miller A.N."/>
            <person name="O'Donnell K."/>
            <person name="Stajich J.E."/>
            <person name="Bonito G."/>
        </authorList>
    </citation>
    <scope>NUCLEOTIDE SEQUENCE</scope>
    <source>
        <strain evidence="3">NVP1</strain>
    </source>
</reference>
<dbReference type="InterPro" id="IPR040079">
    <property type="entry name" value="Glutathione_S-Trfase"/>
</dbReference>
<dbReference type="GO" id="GO:0004364">
    <property type="term" value="F:glutathione transferase activity"/>
    <property type="evidence" value="ECO:0007669"/>
    <property type="project" value="TreeGrafter"/>
</dbReference>
<dbReference type="InterPro" id="IPR004046">
    <property type="entry name" value="GST_C"/>
</dbReference>
<dbReference type="SUPFAM" id="SSF47616">
    <property type="entry name" value="GST C-terminal domain-like"/>
    <property type="match status" value="1"/>
</dbReference>
<dbReference type="AlphaFoldDB" id="A0A9P5VIQ8"/>
<dbReference type="InterPro" id="IPR036282">
    <property type="entry name" value="Glutathione-S-Trfase_C_sf"/>
</dbReference>
<dbReference type="PROSITE" id="PS50404">
    <property type="entry name" value="GST_NTER"/>
    <property type="match status" value="1"/>
</dbReference>
<dbReference type="CDD" id="cd03192">
    <property type="entry name" value="GST_C_Sigma_like"/>
    <property type="match status" value="1"/>
</dbReference>
<protein>
    <recommendedName>
        <fullName evidence="5">Glutathione S-transferase</fullName>
    </recommendedName>
</protein>
<dbReference type="SFLD" id="SFLDS00019">
    <property type="entry name" value="Glutathione_Transferase_(cytos"/>
    <property type="match status" value="1"/>
</dbReference>
<organism evidence="3 4">
    <name type="scientific">Podila minutissima</name>
    <dbReference type="NCBI Taxonomy" id="64525"/>
    <lineage>
        <taxon>Eukaryota</taxon>
        <taxon>Fungi</taxon>
        <taxon>Fungi incertae sedis</taxon>
        <taxon>Mucoromycota</taxon>
        <taxon>Mortierellomycotina</taxon>
        <taxon>Mortierellomycetes</taxon>
        <taxon>Mortierellales</taxon>
        <taxon>Mortierellaceae</taxon>
        <taxon>Podila</taxon>
    </lineage>
</organism>
<dbReference type="InterPro" id="IPR010987">
    <property type="entry name" value="Glutathione-S-Trfase_C-like"/>
</dbReference>
<dbReference type="Gene3D" id="3.40.30.10">
    <property type="entry name" value="Glutaredoxin"/>
    <property type="match status" value="1"/>
</dbReference>
<comment type="caution">
    <text evidence="3">The sequence shown here is derived from an EMBL/GenBank/DDBJ whole genome shotgun (WGS) entry which is preliminary data.</text>
</comment>
<evidence type="ECO:0000313" key="4">
    <source>
        <dbReference type="Proteomes" id="UP000696485"/>
    </source>
</evidence>
<dbReference type="Gene3D" id="1.20.1050.10">
    <property type="match status" value="1"/>
</dbReference>
<feature type="domain" description="GST C-terminal" evidence="2">
    <location>
        <begin position="87"/>
        <end position="248"/>
    </location>
</feature>
<evidence type="ECO:0000313" key="3">
    <source>
        <dbReference type="EMBL" id="KAF9326288.1"/>
    </source>
</evidence>
<feature type="domain" description="GST N-terminal" evidence="1">
    <location>
        <begin position="26"/>
        <end position="106"/>
    </location>
</feature>
<dbReference type="Pfam" id="PF14497">
    <property type="entry name" value="GST_C_3"/>
    <property type="match status" value="1"/>
</dbReference>
<dbReference type="InterPro" id="IPR036249">
    <property type="entry name" value="Thioredoxin-like_sf"/>
</dbReference>
<sequence>MVSSFNAAHYVQAPSRELSETMASPASFKLLYFPILGLAGTSRDILSYAGAEFESIFPGNWGEDKGNTPMGCLPVLFITGKNGKQVILSEAAVIEQYLAKLYGLLGDNEYEETMIKSFHNASFSLQNMFASLITWNQPEASPKCLAYFKANSLPSFCESLERHLKDNGNNGHFVGNKLSLADIRVANMLEHFAQQPSAPELIEILKKYPNLYKMRESVANHPKLAAWRKSEGWSTIDKNSRGFYENPFAAM</sequence>
<evidence type="ECO:0000259" key="2">
    <source>
        <dbReference type="PROSITE" id="PS50405"/>
    </source>
</evidence>
<dbReference type="Proteomes" id="UP000696485">
    <property type="component" value="Unassembled WGS sequence"/>
</dbReference>
<dbReference type="InterPro" id="IPR050213">
    <property type="entry name" value="GST_superfamily"/>
</dbReference>